<gene>
    <name evidence="2" type="ORF">GGD41_006224</name>
</gene>
<dbReference type="AlphaFoldDB" id="A0A7Z0B2G1"/>
<comment type="caution">
    <text evidence="2">The sequence shown here is derived from an EMBL/GenBank/DDBJ whole genome shotgun (WGS) entry which is preliminary data.</text>
</comment>
<dbReference type="Proteomes" id="UP000572540">
    <property type="component" value="Unassembled WGS sequence"/>
</dbReference>
<organism evidence="2 3">
    <name type="scientific">Paraburkholderia bryophila</name>
    <dbReference type="NCBI Taxonomy" id="420952"/>
    <lineage>
        <taxon>Bacteria</taxon>
        <taxon>Pseudomonadati</taxon>
        <taxon>Pseudomonadota</taxon>
        <taxon>Betaproteobacteria</taxon>
        <taxon>Burkholderiales</taxon>
        <taxon>Burkholderiaceae</taxon>
        <taxon>Paraburkholderia</taxon>
    </lineage>
</organism>
<name>A0A7Z0B2G1_9BURK</name>
<feature type="signal peptide" evidence="1">
    <location>
        <begin position="1"/>
        <end position="28"/>
    </location>
</feature>
<evidence type="ECO:0000313" key="3">
    <source>
        <dbReference type="Proteomes" id="UP000572540"/>
    </source>
</evidence>
<dbReference type="EMBL" id="JACCAU010000001">
    <property type="protein sequence ID" value="NYH18996.1"/>
    <property type="molecule type" value="Genomic_DNA"/>
</dbReference>
<evidence type="ECO:0000313" key="2">
    <source>
        <dbReference type="EMBL" id="NYH18996.1"/>
    </source>
</evidence>
<reference evidence="2 3" key="1">
    <citation type="submission" date="2020-07" db="EMBL/GenBank/DDBJ databases">
        <title>Exploring microbial biodiversity for novel pathways involved in the catabolism of aromatic compounds derived from lignin.</title>
        <authorList>
            <person name="Elkins J."/>
        </authorList>
    </citation>
    <scope>NUCLEOTIDE SEQUENCE [LARGE SCALE GENOMIC DNA]</scope>
    <source>
        <strain evidence="2 3">H2C3B</strain>
    </source>
</reference>
<sequence length="83" mass="8727">MSRQSFARLSRHALLAASLAGAVGFAHATQAAQATSDADLPVPHHVAVDTRSAHSAAIVQTARRYADLEDNLTLLKQLGAIKP</sequence>
<proteinExistence type="predicted"/>
<accession>A0A7Z0B2G1</accession>
<keyword evidence="1" id="KW-0732">Signal</keyword>
<feature type="chain" id="PRO_5030755078" evidence="1">
    <location>
        <begin position="29"/>
        <end position="83"/>
    </location>
</feature>
<dbReference type="RefSeq" id="WP_179705985.1">
    <property type="nucleotide sequence ID" value="NZ_JACCAU010000001.1"/>
</dbReference>
<protein>
    <submittedName>
        <fullName evidence="2">Uncharacterized membrane protein (DUF2068 family)</fullName>
    </submittedName>
</protein>
<evidence type="ECO:0000256" key="1">
    <source>
        <dbReference type="SAM" id="SignalP"/>
    </source>
</evidence>